<protein>
    <submittedName>
        <fullName evidence="1">Uncharacterized protein</fullName>
    </submittedName>
</protein>
<feature type="non-terminal residue" evidence="1">
    <location>
        <position position="50"/>
    </location>
</feature>
<name>A0A9P5XQM9_9AGAR</name>
<comment type="caution">
    <text evidence="1">The sequence shown here is derived from an EMBL/GenBank/DDBJ whole genome shotgun (WGS) entry which is preliminary data.</text>
</comment>
<dbReference type="OrthoDB" id="3269417at2759"/>
<reference evidence="1" key="1">
    <citation type="submission" date="2020-11" db="EMBL/GenBank/DDBJ databases">
        <authorList>
            <consortium name="DOE Joint Genome Institute"/>
            <person name="Ahrendt S."/>
            <person name="Riley R."/>
            <person name="Andreopoulos W."/>
            <person name="Labutti K."/>
            <person name="Pangilinan J."/>
            <person name="Ruiz-Duenas F.J."/>
            <person name="Barrasa J.M."/>
            <person name="Sanchez-Garcia M."/>
            <person name="Camarero S."/>
            <person name="Miyauchi S."/>
            <person name="Serrano A."/>
            <person name="Linde D."/>
            <person name="Babiker R."/>
            <person name="Drula E."/>
            <person name="Ayuso-Fernandez I."/>
            <person name="Pacheco R."/>
            <person name="Padilla G."/>
            <person name="Ferreira P."/>
            <person name="Barriuso J."/>
            <person name="Kellner H."/>
            <person name="Castanera R."/>
            <person name="Alfaro M."/>
            <person name="Ramirez L."/>
            <person name="Pisabarro A.G."/>
            <person name="Kuo A."/>
            <person name="Tritt A."/>
            <person name="Lipzen A."/>
            <person name="He G."/>
            <person name="Yan M."/>
            <person name="Ng V."/>
            <person name="Cullen D."/>
            <person name="Martin F."/>
            <person name="Rosso M.-N."/>
            <person name="Henrissat B."/>
            <person name="Hibbett D."/>
            <person name="Martinez A.T."/>
            <person name="Grigoriev I.V."/>
        </authorList>
    </citation>
    <scope>NUCLEOTIDE SEQUENCE</scope>
    <source>
        <strain evidence="1">CBS 247.69</strain>
    </source>
</reference>
<dbReference type="Proteomes" id="UP000807353">
    <property type="component" value="Unassembled WGS sequence"/>
</dbReference>
<proteinExistence type="predicted"/>
<dbReference type="EMBL" id="MU151038">
    <property type="protein sequence ID" value="KAF9455143.1"/>
    <property type="molecule type" value="Genomic_DNA"/>
</dbReference>
<evidence type="ECO:0000313" key="1">
    <source>
        <dbReference type="EMBL" id="KAF9455143.1"/>
    </source>
</evidence>
<organism evidence="1 2">
    <name type="scientific">Collybia nuda</name>
    <dbReference type="NCBI Taxonomy" id="64659"/>
    <lineage>
        <taxon>Eukaryota</taxon>
        <taxon>Fungi</taxon>
        <taxon>Dikarya</taxon>
        <taxon>Basidiomycota</taxon>
        <taxon>Agaricomycotina</taxon>
        <taxon>Agaricomycetes</taxon>
        <taxon>Agaricomycetidae</taxon>
        <taxon>Agaricales</taxon>
        <taxon>Tricholomatineae</taxon>
        <taxon>Clitocybaceae</taxon>
        <taxon>Collybia</taxon>
    </lineage>
</organism>
<sequence length="50" mass="5782">YRAVPTFGRDTIRKFANNCSEMKQLAARDFEDLLQCAIPVFEDLLPEPHN</sequence>
<accession>A0A9P5XQM9</accession>
<evidence type="ECO:0000313" key="2">
    <source>
        <dbReference type="Proteomes" id="UP000807353"/>
    </source>
</evidence>
<gene>
    <name evidence="1" type="ORF">BDZ94DRAFT_1127669</name>
</gene>
<keyword evidence="2" id="KW-1185">Reference proteome</keyword>
<dbReference type="AlphaFoldDB" id="A0A9P5XQM9"/>
<feature type="non-terminal residue" evidence="1">
    <location>
        <position position="1"/>
    </location>
</feature>